<accession>A0A858Q5C4</accession>
<dbReference type="EMBL" id="CP046565">
    <property type="protein sequence ID" value="QJD29029.1"/>
    <property type="molecule type" value="Genomic_DNA"/>
</dbReference>
<protein>
    <submittedName>
        <fullName evidence="1">Uncharacterized protein</fullName>
    </submittedName>
</protein>
<dbReference type="AlphaFoldDB" id="A0A858Q5C4"/>
<reference evidence="2" key="1">
    <citation type="submission" date="2019-12" db="EMBL/GenBank/DDBJ databases">
        <authorList>
            <person name="Awala S.I."/>
            <person name="Rhee S.K."/>
        </authorList>
    </citation>
    <scope>NUCLEOTIDE SEQUENCE [LARGE SCALE GENOMIC DNA]</scope>
    <source>
        <strain evidence="2">IM1</strain>
    </source>
</reference>
<proteinExistence type="predicted"/>
<name>A0A858Q5C4_9GAMM</name>
<organism evidence="1 2">
    <name type="scientific">Methylococcus geothermalis</name>
    <dbReference type="NCBI Taxonomy" id="2681310"/>
    <lineage>
        <taxon>Bacteria</taxon>
        <taxon>Pseudomonadati</taxon>
        <taxon>Pseudomonadota</taxon>
        <taxon>Gammaproteobacteria</taxon>
        <taxon>Methylococcales</taxon>
        <taxon>Methylococcaceae</taxon>
        <taxon>Methylococcus</taxon>
    </lineage>
</organism>
<dbReference type="KEGG" id="metu:GNH96_02950"/>
<dbReference type="Proteomes" id="UP000503004">
    <property type="component" value="Chromosome"/>
</dbReference>
<gene>
    <name evidence="1" type="ORF">GNH96_02950</name>
</gene>
<keyword evidence="2" id="KW-1185">Reference proteome</keyword>
<evidence type="ECO:0000313" key="1">
    <source>
        <dbReference type="EMBL" id="QJD29029.1"/>
    </source>
</evidence>
<sequence length="256" mass="29884">MEQIEMFENLVDMMGLNVDEVPSIHIEDKRDNIPEWIINFVRDLFDYRFDKTVQVGLLDILGTYSSEKKTVQVGLLDILGTYSSEKKMVTVYPKVVEMCAHRLQVDSQTLGDVVMAHELAHAATHLGIDGDGKIWVKFETARIDAKEYFAQWYSHRFWSILGFQSHEDLMLKLVDVQPKIYSTYHQDIRVDLETTNSRLLVERHKIIEGMENKLCEFCKIRIATEEVARWDTWLRSDWSIPACSVCAPHHQQTWFT</sequence>
<evidence type="ECO:0000313" key="2">
    <source>
        <dbReference type="Proteomes" id="UP000503004"/>
    </source>
</evidence>
<dbReference type="RefSeq" id="WP_169602146.1">
    <property type="nucleotide sequence ID" value="NZ_CP046565.1"/>
</dbReference>